<dbReference type="PRINTS" id="PR00455">
    <property type="entry name" value="HTHTETR"/>
</dbReference>
<protein>
    <submittedName>
        <fullName evidence="3">Unannotated protein</fullName>
    </submittedName>
</protein>
<feature type="domain" description="HTH tetR-type" evidence="2">
    <location>
        <begin position="7"/>
        <end position="67"/>
    </location>
</feature>
<dbReference type="PANTHER" id="PTHR43479:SF11">
    <property type="entry name" value="ACREF_ENVCD OPERON REPRESSOR-RELATED"/>
    <property type="match status" value="1"/>
</dbReference>
<organism evidence="3">
    <name type="scientific">freshwater metagenome</name>
    <dbReference type="NCBI Taxonomy" id="449393"/>
    <lineage>
        <taxon>unclassified sequences</taxon>
        <taxon>metagenomes</taxon>
        <taxon>ecological metagenomes</taxon>
    </lineage>
</organism>
<accession>A0A6J6FWW3</accession>
<reference evidence="3" key="1">
    <citation type="submission" date="2020-05" db="EMBL/GenBank/DDBJ databases">
        <authorList>
            <person name="Chiriac C."/>
            <person name="Salcher M."/>
            <person name="Ghai R."/>
            <person name="Kavagutti S V."/>
        </authorList>
    </citation>
    <scope>NUCLEOTIDE SEQUENCE</scope>
</reference>
<keyword evidence="1" id="KW-0238">DNA-binding</keyword>
<dbReference type="Gene3D" id="1.10.357.10">
    <property type="entry name" value="Tetracycline Repressor, domain 2"/>
    <property type="match status" value="1"/>
</dbReference>
<gene>
    <name evidence="3" type="ORF">UFOPK1808_00257</name>
</gene>
<sequence>MARISVQNRREQLLEAAIRVMSKEGLDRATTRRIAEEAGTTQGVFHYAFRDKNELLTAVVAAVTTEIEKILRNSVDPTQGLAQAINDSIRGIWTYVRRDDGLQLMQYELTIFCRRTPGSEWLAEWQYSRYAASTLEILTESTQNEKISIELSELTNFIVAAVDGLIIQYEVMHDEARSERDISNVISAACSLAGISPPIRRTVTVS</sequence>
<dbReference type="AlphaFoldDB" id="A0A6J6FWW3"/>
<dbReference type="EMBL" id="CAEZUL010000015">
    <property type="protein sequence ID" value="CAB4592840.1"/>
    <property type="molecule type" value="Genomic_DNA"/>
</dbReference>
<evidence type="ECO:0000313" key="3">
    <source>
        <dbReference type="EMBL" id="CAB4592840.1"/>
    </source>
</evidence>
<dbReference type="GO" id="GO:0003677">
    <property type="term" value="F:DNA binding"/>
    <property type="evidence" value="ECO:0007669"/>
    <property type="project" value="UniProtKB-KW"/>
</dbReference>
<dbReference type="InterPro" id="IPR009057">
    <property type="entry name" value="Homeodomain-like_sf"/>
</dbReference>
<evidence type="ECO:0000259" key="2">
    <source>
        <dbReference type="PROSITE" id="PS50977"/>
    </source>
</evidence>
<proteinExistence type="predicted"/>
<evidence type="ECO:0000256" key="1">
    <source>
        <dbReference type="ARBA" id="ARBA00023125"/>
    </source>
</evidence>
<dbReference type="PROSITE" id="PS50977">
    <property type="entry name" value="HTH_TETR_2"/>
    <property type="match status" value="1"/>
</dbReference>
<dbReference type="InterPro" id="IPR050624">
    <property type="entry name" value="HTH-type_Tx_Regulator"/>
</dbReference>
<dbReference type="SUPFAM" id="SSF46689">
    <property type="entry name" value="Homeodomain-like"/>
    <property type="match status" value="1"/>
</dbReference>
<dbReference type="InterPro" id="IPR001647">
    <property type="entry name" value="HTH_TetR"/>
</dbReference>
<name>A0A6J6FWW3_9ZZZZ</name>
<dbReference type="Pfam" id="PF00440">
    <property type="entry name" value="TetR_N"/>
    <property type="match status" value="1"/>
</dbReference>
<dbReference type="PANTHER" id="PTHR43479">
    <property type="entry name" value="ACREF/ENVCD OPERON REPRESSOR-RELATED"/>
    <property type="match status" value="1"/>
</dbReference>